<reference evidence="1" key="1">
    <citation type="submission" date="2020-06" db="EMBL/GenBank/DDBJ databases">
        <title>WGS assembly of Ceratodon purpureus strain R40.</title>
        <authorList>
            <person name="Carey S.B."/>
            <person name="Jenkins J."/>
            <person name="Shu S."/>
            <person name="Lovell J.T."/>
            <person name="Sreedasyam A."/>
            <person name="Maumus F."/>
            <person name="Tiley G.P."/>
            <person name="Fernandez-Pozo N."/>
            <person name="Barry K."/>
            <person name="Chen C."/>
            <person name="Wang M."/>
            <person name="Lipzen A."/>
            <person name="Daum C."/>
            <person name="Saski C.A."/>
            <person name="Payton A.C."/>
            <person name="Mcbreen J.C."/>
            <person name="Conrad R.E."/>
            <person name="Kollar L.M."/>
            <person name="Olsson S."/>
            <person name="Huttunen S."/>
            <person name="Landis J.B."/>
            <person name="Wickett N.J."/>
            <person name="Johnson M.G."/>
            <person name="Rensing S.A."/>
            <person name="Grimwood J."/>
            <person name="Schmutz J."/>
            <person name="Mcdaniel S.F."/>
        </authorList>
    </citation>
    <scope>NUCLEOTIDE SEQUENCE</scope>
    <source>
        <strain evidence="1">R40</strain>
    </source>
</reference>
<proteinExistence type="predicted"/>
<evidence type="ECO:0000313" key="1">
    <source>
        <dbReference type="EMBL" id="KAG0562115.1"/>
    </source>
</evidence>
<keyword evidence="2" id="KW-1185">Reference proteome</keyword>
<evidence type="ECO:0000313" key="2">
    <source>
        <dbReference type="Proteomes" id="UP000822688"/>
    </source>
</evidence>
<name>A0A8T0GUP0_CERPU</name>
<dbReference type="EMBL" id="CM026430">
    <property type="protein sequence ID" value="KAG0562115.1"/>
    <property type="molecule type" value="Genomic_DNA"/>
</dbReference>
<gene>
    <name evidence="1" type="ORF">KC19_9G119500</name>
</gene>
<sequence length="112" mass="12505">MPSLELQPSSQGFSFSWVSRRALQSAVEKECVGVLSLVSFQLSCAFCRLLCFLPGFQFLLVTQIKRPGRLPVHTVSWSFLLSFVGGAQTSARLAARHFRKTVGLVWFPRLEG</sequence>
<comment type="caution">
    <text evidence="1">The sequence shown here is derived from an EMBL/GenBank/DDBJ whole genome shotgun (WGS) entry which is preliminary data.</text>
</comment>
<protein>
    <submittedName>
        <fullName evidence="1">Uncharacterized protein</fullName>
    </submittedName>
</protein>
<dbReference type="Proteomes" id="UP000822688">
    <property type="component" value="Chromosome 9"/>
</dbReference>
<accession>A0A8T0GUP0</accession>
<dbReference type="AlphaFoldDB" id="A0A8T0GUP0"/>
<organism evidence="1 2">
    <name type="scientific">Ceratodon purpureus</name>
    <name type="common">Fire moss</name>
    <name type="synonym">Dicranum purpureum</name>
    <dbReference type="NCBI Taxonomy" id="3225"/>
    <lineage>
        <taxon>Eukaryota</taxon>
        <taxon>Viridiplantae</taxon>
        <taxon>Streptophyta</taxon>
        <taxon>Embryophyta</taxon>
        <taxon>Bryophyta</taxon>
        <taxon>Bryophytina</taxon>
        <taxon>Bryopsida</taxon>
        <taxon>Dicranidae</taxon>
        <taxon>Pseudoditrichales</taxon>
        <taxon>Ditrichaceae</taxon>
        <taxon>Ceratodon</taxon>
    </lineage>
</organism>